<accession>A0A7K3TJN8</accession>
<feature type="transmembrane region" description="Helical" evidence="2">
    <location>
        <begin position="12"/>
        <end position="34"/>
    </location>
</feature>
<protein>
    <recommendedName>
        <fullName evidence="5">Alcohol dehydrogenase</fullName>
    </recommendedName>
</protein>
<dbReference type="AlphaFoldDB" id="A0A7K3TJN8"/>
<evidence type="ECO:0000313" key="4">
    <source>
        <dbReference type="Proteomes" id="UP000469763"/>
    </source>
</evidence>
<evidence type="ECO:0000256" key="1">
    <source>
        <dbReference type="SAM" id="MobiDB-lite"/>
    </source>
</evidence>
<evidence type="ECO:0008006" key="5">
    <source>
        <dbReference type="Google" id="ProtNLM"/>
    </source>
</evidence>
<sequence>MTVQQQRIPYPARVAICLPIGAVAALVGNVAHRMGAAQNIPYGLLLAFLIIGVGAVFSRGFAGTVGVAVHLIVSSVVVWQMSSYGPGGDILMPTGGASLVTFFSHYATLLWMGGMLVIQIIVVCLPSRLFAGLNGGRSSVTPVAPAASTAPAASVPSAVSAADSASAMDPAVAPDSAARNKESRA</sequence>
<gene>
    <name evidence="3" type="ORF">GFD22_10235</name>
</gene>
<keyword evidence="2" id="KW-0472">Membrane</keyword>
<proteinExistence type="predicted"/>
<dbReference type="RefSeq" id="WP_152351270.1">
    <property type="nucleotide sequence ID" value="NZ_WBSN01000034.1"/>
</dbReference>
<dbReference type="EMBL" id="WHZY01000023">
    <property type="protein sequence ID" value="NEG79337.1"/>
    <property type="molecule type" value="Genomic_DNA"/>
</dbReference>
<dbReference type="Proteomes" id="UP000469763">
    <property type="component" value="Unassembled WGS sequence"/>
</dbReference>
<feature type="transmembrane region" description="Helical" evidence="2">
    <location>
        <begin position="64"/>
        <end position="82"/>
    </location>
</feature>
<dbReference type="OrthoDB" id="3238162at2"/>
<feature type="compositionally biased region" description="Low complexity" evidence="1">
    <location>
        <begin position="165"/>
        <end position="177"/>
    </location>
</feature>
<organism evidence="3 4">
    <name type="scientific">Bifidobacterium avesanii</name>
    <dbReference type="NCBI Taxonomy" id="1798157"/>
    <lineage>
        <taxon>Bacteria</taxon>
        <taxon>Bacillati</taxon>
        <taxon>Actinomycetota</taxon>
        <taxon>Actinomycetes</taxon>
        <taxon>Bifidobacteriales</taxon>
        <taxon>Bifidobacteriaceae</taxon>
        <taxon>Bifidobacterium</taxon>
    </lineage>
</organism>
<reference evidence="3 4" key="1">
    <citation type="submission" date="2019-10" db="EMBL/GenBank/DDBJ databases">
        <title>Bifidobacterium from non-human primates.</title>
        <authorList>
            <person name="Modesto M."/>
        </authorList>
    </citation>
    <scope>NUCLEOTIDE SEQUENCE [LARGE SCALE GENOMIC DNA]</scope>
    <source>
        <strain evidence="3 4">TREC</strain>
    </source>
</reference>
<keyword evidence="2" id="KW-1133">Transmembrane helix</keyword>
<keyword evidence="4" id="KW-1185">Reference proteome</keyword>
<keyword evidence="2" id="KW-0812">Transmembrane</keyword>
<feature type="transmembrane region" description="Helical" evidence="2">
    <location>
        <begin position="40"/>
        <end position="57"/>
    </location>
</feature>
<feature type="region of interest" description="Disordered" evidence="1">
    <location>
        <begin position="165"/>
        <end position="185"/>
    </location>
</feature>
<comment type="caution">
    <text evidence="3">The sequence shown here is derived from an EMBL/GenBank/DDBJ whole genome shotgun (WGS) entry which is preliminary data.</text>
</comment>
<feature type="transmembrane region" description="Helical" evidence="2">
    <location>
        <begin position="102"/>
        <end position="125"/>
    </location>
</feature>
<evidence type="ECO:0000256" key="2">
    <source>
        <dbReference type="SAM" id="Phobius"/>
    </source>
</evidence>
<evidence type="ECO:0000313" key="3">
    <source>
        <dbReference type="EMBL" id="NEG79337.1"/>
    </source>
</evidence>
<name>A0A7K3TJN8_9BIFI</name>